<protein>
    <recommendedName>
        <fullName evidence="3">GAG-pre-integrase domain-containing protein</fullName>
    </recommendedName>
</protein>
<dbReference type="InterPro" id="IPR039537">
    <property type="entry name" value="Retrotran_Ty1/copia-like"/>
</dbReference>
<dbReference type="PANTHER" id="PTHR42648">
    <property type="entry name" value="TRANSPOSASE, PUTATIVE-RELATED"/>
    <property type="match status" value="1"/>
</dbReference>
<comment type="caution">
    <text evidence="1">The sequence shown here is derived from an EMBL/GenBank/DDBJ whole genome shotgun (WGS) entry which is preliminary data.</text>
</comment>
<dbReference type="Proteomes" id="UP000499080">
    <property type="component" value="Unassembled WGS sequence"/>
</dbReference>
<sequence length="94" mass="10619">MKGCVIRINNMLSVMKQHGIDISATTDFCEGCMLGKQHRETFGTRNNRPTVAGEQINADVCSPKQEMSLGGAQYYVCFKDDFTEYFSCTRSHRL</sequence>
<reference evidence="1 2" key="1">
    <citation type="journal article" date="2019" name="Sci. Rep.">
        <title>Orb-weaving spider Araneus ventricosus genome elucidates the spidroin gene catalogue.</title>
        <authorList>
            <person name="Kono N."/>
            <person name="Nakamura H."/>
            <person name="Ohtoshi R."/>
            <person name="Moran D.A.P."/>
            <person name="Shinohara A."/>
            <person name="Yoshida Y."/>
            <person name="Fujiwara M."/>
            <person name="Mori M."/>
            <person name="Tomita M."/>
            <person name="Arakawa K."/>
        </authorList>
    </citation>
    <scope>NUCLEOTIDE SEQUENCE [LARGE SCALE GENOMIC DNA]</scope>
</reference>
<organism evidence="1 2">
    <name type="scientific">Araneus ventricosus</name>
    <name type="common">Orbweaver spider</name>
    <name type="synonym">Epeira ventricosa</name>
    <dbReference type="NCBI Taxonomy" id="182803"/>
    <lineage>
        <taxon>Eukaryota</taxon>
        <taxon>Metazoa</taxon>
        <taxon>Ecdysozoa</taxon>
        <taxon>Arthropoda</taxon>
        <taxon>Chelicerata</taxon>
        <taxon>Arachnida</taxon>
        <taxon>Araneae</taxon>
        <taxon>Araneomorphae</taxon>
        <taxon>Entelegynae</taxon>
        <taxon>Araneoidea</taxon>
        <taxon>Araneidae</taxon>
        <taxon>Araneus</taxon>
    </lineage>
</organism>
<keyword evidence="2" id="KW-1185">Reference proteome</keyword>
<dbReference type="AlphaFoldDB" id="A0A4Y2SZH8"/>
<dbReference type="EMBL" id="BGPR01024523">
    <property type="protein sequence ID" value="GBN92676.1"/>
    <property type="molecule type" value="Genomic_DNA"/>
</dbReference>
<accession>A0A4Y2SZH8</accession>
<evidence type="ECO:0008006" key="3">
    <source>
        <dbReference type="Google" id="ProtNLM"/>
    </source>
</evidence>
<dbReference type="OrthoDB" id="413361at2759"/>
<proteinExistence type="predicted"/>
<name>A0A4Y2SZH8_ARAVE</name>
<dbReference type="PANTHER" id="PTHR42648:SF24">
    <property type="entry name" value="INTEGRASE CATALYTIC DOMAIN-CONTAINING PROTEIN"/>
    <property type="match status" value="1"/>
</dbReference>
<evidence type="ECO:0000313" key="1">
    <source>
        <dbReference type="EMBL" id="GBN92676.1"/>
    </source>
</evidence>
<evidence type="ECO:0000313" key="2">
    <source>
        <dbReference type="Proteomes" id="UP000499080"/>
    </source>
</evidence>
<gene>
    <name evidence="1" type="ORF">AVEN_12966_1</name>
</gene>